<dbReference type="SMART" id="SM01134">
    <property type="entry name" value="DeoRC"/>
    <property type="match status" value="1"/>
</dbReference>
<reference evidence="5 6" key="1">
    <citation type="submission" date="2020-03" db="EMBL/GenBank/DDBJ databases">
        <title>Genomic Encyclopedia of Type Strains, Phase IV (KMG-IV): sequencing the most valuable type-strain genomes for metagenomic binning, comparative biology and taxonomic classification.</title>
        <authorList>
            <person name="Goeker M."/>
        </authorList>
    </citation>
    <scope>NUCLEOTIDE SEQUENCE [LARGE SCALE GENOMIC DNA]</scope>
    <source>
        <strain evidence="5 6">DSM 105722</strain>
    </source>
</reference>
<gene>
    <name evidence="5" type="ORF">GGR15_003548</name>
</gene>
<accession>A0A7X5YFE0</accession>
<keyword evidence="3" id="KW-0804">Transcription</keyword>
<dbReference type="PRINTS" id="PR00037">
    <property type="entry name" value="HTHLACR"/>
</dbReference>
<dbReference type="Gene3D" id="1.10.10.10">
    <property type="entry name" value="Winged helix-like DNA-binding domain superfamily/Winged helix DNA-binding domain"/>
    <property type="match status" value="1"/>
</dbReference>
<dbReference type="Gene3D" id="3.40.50.1360">
    <property type="match status" value="1"/>
</dbReference>
<dbReference type="PANTHER" id="PTHR30363">
    <property type="entry name" value="HTH-TYPE TRANSCRIPTIONAL REGULATOR SRLR-RELATED"/>
    <property type="match status" value="1"/>
</dbReference>
<keyword evidence="2" id="KW-0238">DNA-binding</keyword>
<keyword evidence="1" id="KW-0805">Transcription regulation</keyword>
<dbReference type="PROSITE" id="PS00894">
    <property type="entry name" value="HTH_DEOR_1"/>
    <property type="match status" value="1"/>
</dbReference>
<dbReference type="InterPro" id="IPR018356">
    <property type="entry name" value="Tscrpt_reg_HTH_DeoR_CS"/>
</dbReference>
<evidence type="ECO:0000256" key="1">
    <source>
        <dbReference type="ARBA" id="ARBA00023015"/>
    </source>
</evidence>
<dbReference type="InterPro" id="IPR014036">
    <property type="entry name" value="DeoR-like_C"/>
</dbReference>
<evidence type="ECO:0000256" key="3">
    <source>
        <dbReference type="ARBA" id="ARBA00023163"/>
    </source>
</evidence>
<dbReference type="Pfam" id="PF00455">
    <property type="entry name" value="DeoRC"/>
    <property type="match status" value="1"/>
</dbReference>
<dbReference type="InterPro" id="IPR036390">
    <property type="entry name" value="WH_DNA-bd_sf"/>
</dbReference>
<organism evidence="5 6">
    <name type="scientific">Butyricimonas paravirosa</name>
    <dbReference type="NCBI Taxonomy" id="1472417"/>
    <lineage>
        <taxon>Bacteria</taxon>
        <taxon>Pseudomonadati</taxon>
        <taxon>Bacteroidota</taxon>
        <taxon>Bacteroidia</taxon>
        <taxon>Bacteroidales</taxon>
        <taxon>Odoribacteraceae</taxon>
        <taxon>Butyricimonas</taxon>
    </lineage>
</organism>
<dbReference type="AlphaFoldDB" id="A0A7X5YFE0"/>
<sequence length="268" mass="30040">MQWWKYDYRNKMKTLSLSERHNYILETLRQQGSVSVVDLANQLKVSSVTIRKDLTLLEEKEMLYRTHGSAILINPYINDRHVNEKEKSYPEEKRLIGRYAASLITADDSILIASGTTMHALAREIVPQGHLTVIAAAINVTNILARNKNIDIIQLGGFVRNSSVSVVGNYAEKMLENFSCSKLFMGVDGIDLDYGLTTTNMMEANLNQVMIQAAQKVVVLADSSKFGRRGFGKICDLDAVDHIITDKYVPSKTLEGLRERGIEVTVAE</sequence>
<dbReference type="SUPFAM" id="SSF100950">
    <property type="entry name" value="NagB/RpiA/CoA transferase-like"/>
    <property type="match status" value="1"/>
</dbReference>
<dbReference type="SUPFAM" id="SSF46785">
    <property type="entry name" value="Winged helix' DNA-binding domain"/>
    <property type="match status" value="1"/>
</dbReference>
<evidence type="ECO:0000313" key="6">
    <source>
        <dbReference type="Proteomes" id="UP000576368"/>
    </source>
</evidence>
<comment type="caution">
    <text evidence="5">The sequence shown here is derived from an EMBL/GenBank/DDBJ whole genome shotgun (WGS) entry which is preliminary data.</text>
</comment>
<dbReference type="Proteomes" id="UP000576368">
    <property type="component" value="Unassembled WGS sequence"/>
</dbReference>
<dbReference type="PANTHER" id="PTHR30363:SF44">
    <property type="entry name" value="AGA OPERON TRANSCRIPTIONAL REPRESSOR-RELATED"/>
    <property type="match status" value="1"/>
</dbReference>
<evidence type="ECO:0000313" key="5">
    <source>
        <dbReference type="EMBL" id="NJC19910.1"/>
    </source>
</evidence>
<protein>
    <submittedName>
        <fullName evidence="5">DeoR family transcriptional regulator of aga operon</fullName>
    </submittedName>
</protein>
<dbReference type="InterPro" id="IPR050313">
    <property type="entry name" value="Carb_Metab_HTH_regulators"/>
</dbReference>
<name>A0A7X5YFE0_9BACT</name>
<dbReference type="Pfam" id="PF08220">
    <property type="entry name" value="HTH_DeoR"/>
    <property type="match status" value="1"/>
</dbReference>
<dbReference type="EMBL" id="JAATLI010000013">
    <property type="protein sequence ID" value="NJC19910.1"/>
    <property type="molecule type" value="Genomic_DNA"/>
</dbReference>
<dbReference type="InterPro" id="IPR037171">
    <property type="entry name" value="NagB/RpiA_transferase-like"/>
</dbReference>
<feature type="domain" description="HTH deoR-type" evidence="4">
    <location>
        <begin position="17"/>
        <end position="72"/>
    </location>
</feature>
<evidence type="ECO:0000256" key="2">
    <source>
        <dbReference type="ARBA" id="ARBA00023125"/>
    </source>
</evidence>
<dbReference type="SMART" id="SM00420">
    <property type="entry name" value="HTH_DEOR"/>
    <property type="match status" value="1"/>
</dbReference>
<dbReference type="GO" id="GO:0003677">
    <property type="term" value="F:DNA binding"/>
    <property type="evidence" value="ECO:0007669"/>
    <property type="project" value="UniProtKB-KW"/>
</dbReference>
<dbReference type="InterPro" id="IPR001034">
    <property type="entry name" value="DeoR_HTH"/>
</dbReference>
<dbReference type="InterPro" id="IPR036388">
    <property type="entry name" value="WH-like_DNA-bd_sf"/>
</dbReference>
<dbReference type="PROSITE" id="PS51000">
    <property type="entry name" value="HTH_DEOR_2"/>
    <property type="match status" value="1"/>
</dbReference>
<dbReference type="GO" id="GO:0003700">
    <property type="term" value="F:DNA-binding transcription factor activity"/>
    <property type="evidence" value="ECO:0007669"/>
    <property type="project" value="InterPro"/>
</dbReference>
<proteinExistence type="predicted"/>
<evidence type="ECO:0000259" key="4">
    <source>
        <dbReference type="PROSITE" id="PS51000"/>
    </source>
</evidence>